<gene>
    <name evidence="2" type="ORF">ANANG_G00215540</name>
</gene>
<comment type="caution">
    <text evidence="2">The sequence shown here is derived from an EMBL/GenBank/DDBJ whole genome shotgun (WGS) entry which is preliminary data.</text>
</comment>
<proteinExistence type="predicted"/>
<feature type="compositionally biased region" description="Pro residues" evidence="1">
    <location>
        <begin position="325"/>
        <end position="335"/>
    </location>
</feature>
<keyword evidence="3" id="KW-1185">Reference proteome</keyword>
<feature type="compositionally biased region" description="Basic and acidic residues" evidence="1">
    <location>
        <begin position="117"/>
        <end position="127"/>
    </location>
</feature>
<accession>A0A9D3RNZ1</accession>
<dbReference type="Proteomes" id="UP001044222">
    <property type="component" value="Chromosome 12"/>
</dbReference>
<name>A0A9D3RNZ1_ANGAN</name>
<reference evidence="2" key="1">
    <citation type="submission" date="2021-01" db="EMBL/GenBank/DDBJ databases">
        <title>A chromosome-scale assembly of European eel, Anguilla anguilla.</title>
        <authorList>
            <person name="Henkel C."/>
            <person name="Jong-Raadsen S.A."/>
            <person name="Dufour S."/>
            <person name="Weltzien F.-A."/>
            <person name="Palstra A.P."/>
            <person name="Pelster B."/>
            <person name="Spaink H.P."/>
            <person name="Van Den Thillart G.E."/>
            <person name="Jansen H."/>
            <person name="Zahm M."/>
            <person name="Klopp C."/>
            <person name="Cedric C."/>
            <person name="Louis A."/>
            <person name="Berthelot C."/>
            <person name="Parey E."/>
            <person name="Roest Crollius H."/>
            <person name="Montfort J."/>
            <person name="Robinson-Rechavi M."/>
            <person name="Bucao C."/>
            <person name="Bouchez O."/>
            <person name="Gislard M."/>
            <person name="Lluch J."/>
            <person name="Milhes M."/>
            <person name="Lampietro C."/>
            <person name="Lopez Roques C."/>
            <person name="Donnadieu C."/>
            <person name="Braasch I."/>
            <person name="Desvignes T."/>
            <person name="Postlethwait J."/>
            <person name="Bobe J."/>
            <person name="Guiguen Y."/>
            <person name="Dirks R."/>
        </authorList>
    </citation>
    <scope>NUCLEOTIDE SEQUENCE</scope>
    <source>
        <strain evidence="2">Tag_6206</strain>
        <tissue evidence="2">Liver</tissue>
    </source>
</reference>
<dbReference type="AlphaFoldDB" id="A0A9D3RNZ1"/>
<feature type="compositionally biased region" description="Low complexity" evidence="1">
    <location>
        <begin position="218"/>
        <end position="259"/>
    </location>
</feature>
<dbReference type="EMBL" id="JAFIRN010000012">
    <property type="protein sequence ID" value="KAG5837719.1"/>
    <property type="molecule type" value="Genomic_DNA"/>
</dbReference>
<evidence type="ECO:0000313" key="2">
    <source>
        <dbReference type="EMBL" id="KAG5837719.1"/>
    </source>
</evidence>
<evidence type="ECO:0000313" key="3">
    <source>
        <dbReference type="Proteomes" id="UP001044222"/>
    </source>
</evidence>
<organism evidence="2 3">
    <name type="scientific">Anguilla anguilla</name>
    <name type="common">European freshwater eel</name>
    <name type="synonym">Muraena anguilla</name>
    <dbReference type="NCBI Taxonomy" id="7936"/>
    <lineage>
        <taxon>Eukaryota</taxon>
        <taxon>Metazoa</taxon>
        <taxon>Chordata</taxon>
        <taxon>Craniata</taxon>
        <taxon>Vertebrata</taxon>
        <taxon>Euteleostomi</taxon>
        <taxon>Actinopterygii</taxon>
        <taxon>Neopterygii</taxon>
        <taxon>Teleostei</taxon>
        <taxon>Anguilliformes</taxon>
        <taxon>Anguillidae</taxon>
        <taxon>Anguilla</taxon>
    </lineage>
</organism>
<evidence type="ECO:0000256" key="1">
    <source>
        <dbReference type="SAM" id="MobiDB-lite"/>
    </source>
</evidence>
<feature type="compositionally biased region" description="Basic and acidic residues" evidence="1">
    <location>
        <begin position="279"/>
        <end position="295"/>
    </location>
</feature>
<feature type="region of interest" description="Disordered" evidence="1">
    <location>
        <begin position="10"/>
        <end position="140"/>
    </location>
</feature>
<sequence length="437" mass="47470">MMAIAQKCSLSLYPLPDPVPPELMEESSDWGVTMENLKAEPAFEVSPRPDKKRRPKTASEPKASWAENAGTPENVPERSASKRPMNSSHVGPGANEGTERKPKKAAPVLKATPVPEAPRDQTRRELQEALPKIPPLPSFKPRASVVASFEDLVTDYERFMTEGPGRSVEIIRQFTGPRGDDQLCVLESREIVQSQDGCPAGRHSSPAPSWSRSQIIAPSRSRSQIIAPSRSRSQSPAPSRSRSQSPSPSRSRSQSSAPSEAYASSDTAAGSGGVGDPKVPGRADKTRRIEHRERSPSQTSSSSVPGPTEQPSAGQATRCAQILPKPTPQPPPQPHARPKHRPSPQAQKASQAVKRPRGSSAAPVEPRSGAAERRAPRESGGAAAERGHGEYWQACRRAWDLYLAAMPQACHQGHHSAYSWMAAYRMNAVYMEELLRR</sequence>
<protein>
    <submittedName>
        <fullName evidence="2">Uncharacterized protein</fullName>
    </submittedName>
</protein>
<feature type="compositionally biased region" description="Polar residues" evidence="1">
    <location>
        <begin position="206"/>
        <end position="216"/>
    </location>
</feature>
<feature type="region of interest" description="Disordered" evidence="1">
    <location>
        <begin position="193"/>
        <end position="387"/>
    </location>
</feature>